<sequence length="312" mass="34000">MPASANHLLARLRFRHLQLVTEVGRTGSLSRAAIALSLTQPALSKALKEIEDMLGFSIFHRGPRGLQQTEQGAVVVRGAQLMLRELHHMREEADAAASGARAAAVLRLGSSAFIALGILQPIISRLTCMEPPVVVQVTENNVPRLFETLIAGDLDALICLYNSDVMASQAGRDMRFEKLGEEPYVVIAPAGHRLSKARAVTWRRLAEERWVLTRKPSFARVLVEDSFRQHGVTTPIPVCETDGPVTAAKLVANGVGLSSVPASTAQEHVRSKAANLIRLQSPQQTAILGLVYRETSIDHPRIARLREALDLA</sequence>
<dbReference type="GO" id="GO:0005829">
    <property type="term" value="C:cytosol"/>
    <property type="evidence" value="ECO:0007669"/>
    <property type="project" value="TreeGrafter"/>
</dbReference>
<comment type="caution">
    <text evidence="6">The sequence shown here is derived from an EMBL/GenBank/DDBJ whole genome shotgun (WGS) entry which is preliminary data.</text>
</comment>
<evidence type="ECO:0000256" key="4">
    <source>
        <dbReference type="ARBA" id="ARBA00023163"/>
    </source>
</evidence>
<dbReference type="PRINTS" id="PR00039">
    <property type="entry name" value="HTHLYSR"/>
</dbReference>
<evidence type="ECO:0000259" key="5">
    <source>
        <dbReference type="PROSITE" id="PS50931"/>
    </source>
</evidence>
<dbReference type="InterPro" id="IPR000847">
    <property type="entry name" value="LysR_HTH_N"/>
</dbReference>
<dbReference type="PANTHER" id="PTHR30419:SF8">
    <property type="entry name" value="NITROGEN ASSIMILATION TRANSCRIPTIONAL ACTIVATOR-RELATED"/>
    <property type="match status" value="1"/>
</dbReference>
<dbReference type="OrthoDB" id="5914299at2"/>
<keyword evidence="4" id="KW-0804">Transcription</keyword>
<dbReference type="AlphaFoldDB" id="A0A225MQX1"/>
<dbReference type="Pfam" id="PF00126">
    <property type="entry name" value="HTH_1"/>
    <property type="match status" value="1"/>
</dbReference>
<dbReference type="Pfam" id="PF03466">
    <property type="entry name" value="LysR_substrate"/>
    <property type="match status" value="1"/>
</dbReference>
<dbReference type="Proteomes" id="UP000214603">
    <property type="component" value="Unassembled WGS sequence"/>
</dbReference>
<dbReference type="PROSITE" id="PS50931">
    <property type="entry name" value="HTH_LYSR"/>
    <property type="match status" value="1"/>
</dbReference>
<dbReference type="InterPro" id="IPR036390">
    <property type="entry name" value="WH_DNA-bd_sf"/>
</dbReference>
<comment type="similarity">
    <text evidence="1">Belongs to the LysR transcriptional regulatory family.</text>
</comment>
<keyword evidence="3" id="KW-0238">DNA-binding</keyword>
<reference evidence="7" key="1">
    <citation type="submission" date="2017-06" db="EMBL/GenBank/DDBJ databases">
        <title>Herbaspirillum phytohormonus sp. nov., isolated from the root nodule of Robinia pseudoacacia in lead-zinc mine.</title>
        <authorList>
            <person name="Fan M."/>
            <person name="Lin Y."/>
        </authorList>
    </citation>
    <scope>NUCLEOTIDE SEQUENCE [LARGE SCALE GENOMIC DNA]</scope>
    <source>
        <strain evidence="7">SC-089</strain>
    </source>
</reference>
<evidence type="ECO:0000256" key="1">
    <source>
        <dbReference type="ARBA" id="ARBA00009437"/>
    </source>
</evidence>
<dbReference type="InterPro" id="IPR050950">
    <property type="entry name" value="HTH-type_LysR_regulators"/>
</dbReference>
<dbReference type="EMBL" id="NJIH01000003">
    <property type="protein sequence ID" value="OWT63618.1"/>
    <property type="molecule type" value="Genomic_DNA"/>
</dbReference>
<evidence type="ECO:0000313" key="6">
    <source>
        <dbReference type="EMBL" id="OWT63618.1"/>
    </source>
</evidence>
<dbReference type="RefSeq" id="WP_088602199.1">
    <property type="nucleotide sequence ID" value="NZ_NJIH01000003.1"/>
</dbReference>
<organism evidence="6 7">
    <name type="scientific">Candidimonas nitroreducens</name>
    <dbReference type="NCBI Taxonomy" id="683354"/>
    <lineage>
        <taxon>Bacteria</taxon>
        <taxon>Pseudomonadati</taxon>
        <taxon>Pseudomonadota</taxon>
        <taxon>Betaproteobacteria</taxon>
        <taxon>Burkholderiales</taxon>
        <taxon>Alcaligenaceae</taxon>
        <taxon>Candidimonas</taxon>
    </lineage>
</organism>
<dbReference type="Gene3D" id="1.10.10.10">
    <property type="entry name" value="Winged helix-like DNA-binding domain superfamily/Winged helix DNA-binding domain"/>
    <property type="match status" value="1"/>
</dbReference>
<feature type="domain" description="HTH lysR-type" evidence="5">
    <location>
        <begin position="12"/>
        <end position="69"/>
    </location>
</feature>
<dbReference type="GO" id="GO:0003677">
    <property type="term" value="F:DNA binding"/>
    <property type="evidence" value="ECO:0007669"/>
    <property type="project" value="UniProtKB-KW"/>
</dbReference>
<keyword evidence="7" id="KW-1185">Reference proteome</keyword>
<accession>A0A225MQX1</accession>
<dbReference type="SUPFAM" id="SSF53850">
    <property type="entry name" value="Periplasmic binding protein-like II"/>
    <property type="match status" value="1"/>
</dbReference>
<dbReference type="CDD" id="cd05466">
    <property type="entry name" value="PBP2_LTTR_substrate"/>
    <property type="match status" value="1"/>
</dbReference>
<dbReference type="InterPro" id="IPR036388">
    <property type="entry name" value="WH-like_DNA-bd_sf"/>
</dbReference>
<proteinExistence type="inferred from homology"/>
<evidence type="ECO:0000256" key="3">
    <source>
        <dbReference type="ARBA" id="ARBA00023125"/>
    </source>
</evidence>
<dbReference type="PANTHER" id="PTHR30419">
    <property type="entry name" value="HTH-TYPE TRANSCRIPTIONAL REGULATOR YBHD"/>
    <property type="match status" value="1"/>
</dbReference>
<evidence type="ECO:0000256" key="2">
    <source>
        <dbReference type="ARBA" id="ARBA00023015"/>
    </source>
</evidence>
<dbReference type="GO" id="GO:0003700">
    <property type="term" value="F:DNA-binding transcription factor activity"/>
    <property type="evidence" value="ECO:0007669"/>
    <property type="project" value="InterPro"/>
</dbReference>
<gene>
    <name evidence="6" type="ORF">CEY11_04645</name>
</gene>
<evidence type="ECO:0000313" key="7">
    <source>
        <dbReference type="Proteomes" id="UP000214603"/>
    </source>
</evidence>
<keyword evidence="2" id="KW-0805">Transcription regulation</keyword>
<dbReference type="SUPFAM" id="SSF46785">
    <property type="entry name" value="Winged helix' DNA-binding domain"/>
    <property type="match status" value="1"/>
</dbReference>
<dbReference type="InterPro" id="IPR005119">
    <property type="entry name" value="LysR_subst-bd"/>
</dbReference>
<dbReference type="Gene3D" id="3.40.190.10">
    <property type="entry name" value="Periplasmic binding protein-like II"/>
    <property type="match status" value="2"/>
</dbReference>
<name>A0A225MQX1_9BURK</name>
<protein>
    <submittedName>
        <fullName evidence="6">LysR family transcriptional regulator</fullName>
    </submittedName>
</protein>